<dbReference type="Proteomes" id="UP000694389">
    <property type="component" value="Unassembled WGS sequence"/>
</dbReference>
<accession>A0A8P4KTG4</accession>
<dbReference type="GO" id="GO:0016020">
    <property type="term" value="C:membrane"/>
    <property type="evidence" value="ECO:0007669"/>
    <property type="project" value="TreeGrafter"/>
</dbReference>
<feature type="compositionally biased region" description="Polar residues" evidence="1">
    <location>
        <begin position="947"/>
        <end position="956"/>
    </location>
</feature>
<evidence type="ECO:0000313" key="5">
    <source>
        <dbReference type="Ensembl" id="ENSDLAP00005083571.1"/>
    </source>
</evidence>
<feature type="compositionally biased region" description="Polar residues" evidence="1">
    <location>
        <begin position="425"/>
        <end position="463"/>
    </location>
</feature>
<feature type="region of interest" description="Disordered" evidence="1">
    <location>
        <begin position="581"/>
        <end position="612"/>
    </location>
</feature>
<keyword evidence="3" id="KW-0732">Signal</keyword>
<feature type="compositionally biased region" description="Low complexity" evidence="1">
    <location>
        <begin position="895"/>
        <end position="912"/>
    </location>
</feature>
<dbReference type="InterPro" id="IPR051237">
    <property type="entry name" value="Ferric-chelate_Red/DefProt"/>
</dbReference>
<feature type="compositionally biased region" description="Low complexity" evidence="1">
    <location>
        <begin position="717"/>
        <end position="737"/>
    </location>
</feature>
<feature type="domain" description="Reelin" evidence="4">
    <location>
        <begin position="18"/>
        <end position="205"/>
    </location>
</feature>
<feature type="compositionally biased region" description="Pro residues" evidence="1">
    <location>
        <begin position="794"/>
        <end position="808"/>
    </location>
</feature>
<feature type="region of interest" description="Disordered" evidence="1">
    <location>
        <begin position="287"/>
        <end position="340"/>
    </location>
</feature>
<feature type="compositionally biased region" description="Low complexity" evidence="1">
    <location>
        <begin position="412"/>
        <end position="424"/>
    </location>
</feature>
<dbReference type="Ensembl" id="ENSDLAT00005084265.1">
    <property type="protein sequence ID" value="ENSDLAP00005083571.1"/>
    <property type="gene ID" value="ENSDLAG00005015413.2"/>
</dbReference>
<feature type="region of interest" description="Disordered" evidence="1">
    <location>
        <begin position="231"/>
        <end position="254"/>
    </location>
</feature>
<dbReference type="Gene3D" id="2.60.40.4060">
    <property type="entry name" value="Reeler domain"/>
    <property type="match status" value="1"/>
</dbReference>
<evidence type="ECO:0000313" key="6">
    <source>
        <dbReference type="Proteomes" id="UP000694389"/>
    </source>
</evidence>
<keyword evidence="2" id="KW-0812">Transmembrane</keyword>
<keyword evidence="2" id="KW-0472">Membrane</keyword>
<feature type="region of interest" description="Disordered" evidence="1">
    <location>
        <begin position="716"/>
        <end position="737"/>
    </location>
</feature>
<reference evidence="5" key="2">
    <citation type="submission" date="2025-09" db="UniProtKB">
        <authorList>
            <consortium name="Ensembl"/>
        </authorList>
    </citation>
    <scope>IDENTIFICATION</scope>
</reference>
<feature type="compositionally biased region" description="Polar residues" evidence="1">
    <location>
        <begin position="521"/>
        <end position="534"/>
    </location>
</feature>
<protein>
    <recommendedName>
        <fullName evidence="4">Reelin domain-containing protein</fullName>
    </recommendedName>
</protein>
<dbReference type="CDD" id="cd08544">
    <property type="entry name" value="Reeler"/>
    <property type="match status" value="1"/>
</dbReference>
<keyword evidence="2" id="KW-1133">Transmembrane helix</keyword>
<evidence type="ECO:0000259" key="4">
    <source>
        <dbReference type="PROSITE" id="PS51019"/>
    </source>
</evidence>
<evidence type="ECO:0000256" key="2">
    <source>
        <dbReference type="SAM" id="Phobius"/>
    </source>
</evidence>
<dbReference type="InterPro" id="IPR002861">
    <property type="entry name" value="Reeler_dom"/>
</dbReference>
<evidence type="ECO:0000256" key="3">
    <source>
        <dbReference type="SAM" id="SignalP"/>
    </source>
</evidence>
<feature type="region of interest" description="Disordered" evidence="1">
    <location>
        <begin position="925"/>
        <end position="956"/>
    </location>
</feature>
<reference evidence="5" key="1">
    <citation type="submission" date="2025-08" db="UniProtKB">
        <authorList>
            <consortium name="Ensembl"/>
        </authorList>
    </citation>
    <scope>IDENTIFICATION</scope>
</reference>
<feature type="region of interest" description="Disordered" evidence="1">
    <location>
        <begin position="976"/>
        <end position="1040"/>
    </location>
</feature>
<feature type="region of interest" description="Disordered" evidence="1">
    <location>
        <begin position="627"/>
        <end position="663"/>
    </location>
</feature>
<name>A0A8P4KTG4_DICLA</name>
<feature type="compositionally biased region" description="Low complexity" evidence="1">
    <location>
        <begin position="231"/>
        <end position="248"/>
    </location>
</feature>
<feature type="compositionally biased region" description="Low complexity" evidence="1">
    <location>
        <begin position="305"/>
        <end position="320"/>
    </location>
</feature>
<dbReference type="PROSITE" id="PS51019">
    <property type="entry name" value="REELIN"/>
    <property type="match status" value="1"/>
</dbReference>
<dbReference type="GeneTree" id="ENSGT00940000163277"/>
<dbReference type="Pfam" id="PF02014">
    <property type="entry name" value="Reeler"/>
    <property type="match status" value="1"/>
</dbReference>
<feature type="transmembrane region" description="Helical" evidence="2">
    <location>
        <begin position="1050"/>
        <end position="1072"/>
    </location>
</feature>
<feature type="compositionally biased region" description="Low complexity" evidence="1">
    <location>
        <begin position="809"/>
        <end position="824"/>
    </location>
</feature>
<keyword evidence="6" id="KW-1185">Reference proteome</keyword>
<dbReference type="AlphaFoldDB" id="A0A8P4KTG4"/>
<feature type="region of interest" description="Disordered" evidence="1">
    <location>
        <begin position="777"/>
        <end position="824"/>
    </location>
</feature>
<organism evidence="5 6">
    <name type="scientific">Dicentrarchus labrax</name>
    <name type="common">European seabass</name>
    <name type="synonym">Morone labrax</name>
    <dbReference type="NCBI Taxonomy" id="13489"/>
    <lineage>
        <taxon>Eukaryota</taxon>
        <taxon>Metazoa</taxon>
        <taxon>Chordata</taxon>
        <taxon>Craniata</taxon>
        <taxon>Vertebrata</taxon>
        <taxon>Euteleostomi</taxon>
        <taxon>Actinopterygii</taxon>
        <taxon>Neopterygii</taxon>
        <taxon>Teleostei</taxon>
        <taxon>Neoteleostei</taxon>
        <taxon>Acanthomorphata</taxon>
        <taxon>Eupercaria</taxon>
        <taxon>Moronidae</taxon>
        <taxon>Dicentrarchus</taxon>
    </lineage>
</organism>
<feature type="region of interest" description="Disordered" evidence="1">
    <location>
        <begin position="521"/>
        <end position="541"/>
    </location>
</feature>
<sequence length="1132" mass="121232">MQSSLHCFGVGVVLFSLAPSTLSFSRGASHASCQEMIPGHIRAQPLDPKHSHVTLRTSASSYLPGQLVTVTVRSSRDFMGFLLQARSVKGAEGKTGLGERARTGVGAGVRSTRLGPVLMGGSWTLTPPGTHTLRCLSEGDTLTHSDKQLKRNLSFVWRAPDVPMGDIRFYITVVQSYFVYWAGIESTVVRDGSRSPWRGSNITGVDGGNSSFALQEDEVTALPALKKTNKTASPATTLGPLTTTSSGTQSYKSQKTPLEVTHPVLEMNLSATLASLEVDHLTNEAVNERNSSMTSGSPQNATNDSETGTTSGSLSGVTEEAGTETHTKYPKSSRSSSKHLPFTASNLLAEAEGIEATTTPLPNITVETSISPLSLASLHPLNDAEMERKEEQINFQDPKLPTVPETKDKTINPETTTTATPSTNYSFHSTNPPRPTSQNPTGPIQDQTSSVKLETQSSSSQPWRISLTKSQMSLIKDEMSNQSLPQAQNPLLRLLLLSQTSSHKSFLQGQTVTSQTFPFSQESLSTPFSKSKPSLPNLILPSKSPTLQSFLQSHTTSSLNQSPPLSLQPLQNKILYVSSHYQPVSPSGSKTTPRQASSPHPQLKTTAQPHPLNSFLPALHQTIATQTAVKASYSHTDQSQSDKPPRALSTSPQLWSQPHSQTGAPQAHTFMWKLTQISVTPQFISPLPFMSSSNPTFILSEGKEVKDLQFKGKIKTKSPIPASIPSATPSSLSGSTHSSKHSLSFSSTYTLPASSLVHSSSSTPLYPSGASFTHSSFSSSSSMKKQPKTAPALSAPPSPFPISIPPHFPSVQPSSPSPTPTSFTSSSLPSLNSYHYPSSTPFSSVSLSTSSSSPFTSSQSITSSIFPSPSSSIAIASSPSSISSAASPPSPPPSSSSISTSTSTSSSLGSSSPSNSFATFSSLVSYQSSSPHPEPSPAPRRSLYHPLTSTATPVPSQQLTLGQRLLIQNYIASSDPELNLNVPTPRTVVHPNPEPHPNLDPNFKLNFGHELKPNPPNTDTKSKRPSNPSGTSDKEGKHPDIIPRYSAWELGMLLGCSAGFGMVLVVGVRYMYRQSCGKRTEVTLNHREREHGRGERGMIHVQECGDLVRVRRIRENSFVLLAEYDILASPGD</sequence>
<feature type="signal peptide" evidence="3">
    <location>
        <begin position="1"/>
        <end position="23"/>
    </location>
</feature>
<feature type="region of interest" description="Disordered" evidence="1">
    <location>
        <begin position="879"/>
        <end position="912"/>
    </location>
</feature>
<feature type="chain" id="PRO_5035819840" description="Reelin domain-containing protein" evidence="3">
    <location>
        <begin position="24"/>
        <end position="1132"/>
    </location>
</feature>
<dbReference type="PANTHER" id="PTHR45828">
    <property type="entry name" value="CYTOCHROME B561/FERRIC REDUCTASE TRANSMEMBRANE"/>
    <property type="match status" value="1"/>
</dbReference>
<dbReference type="PANTHER" id="PTHR45828:SF51">
    <property type="entry name" value="REELIN DOMAIN-CONTAINING PROTEIN 1"/>
    <property type="match status" value="1"/>
</dbReference>
<proteinExistence type="predicted"/>
<evidence type="ECO:0000256" key="1">
    <source>
        <dbReference type="SAM" id="MobiDB-lite"/>
    </source>
</evidence>
<feature type="compositionally biased region" description="Polar residues" evidence="1">
    <location>
        <begin position="581"/>
        <end position="608"/>
    </location>
</feature>
<feature type="compositionally biased region" description="Polar residues" evidence="1">
    <location>
        <begin position="287"/>
        <end position="304"/>
    </location>
</feature>
<dbReference type="InterPro" id="IPR042307">
    <property type="entry name" value="Reeler_sf"/>
</dbReference>
<feature type="region of interest" description="Disordered" evidence="1">
    <location>
        <begin position="387"/>
        <end position="463"/>
    </location>
</feature>